<comment type="similarity">
    <text evidence="1">Belongs to the protein kinase superfamily. ADCK protein kinase family.</text>
</comment>
<keyword evidence="5" id="KW-1185">Reference proteome</keyword>
<protein>
    <submittedName>
        <fullName evidence="4">Ubiquinone biosynthesis protein</fullName>
    </submittedName>
</protein>
<keyword evidence="2" id="KW-0472">Membrane</keyword>
<accession>A0ABD4TEN4</accession>
<dbReference type="InterPro" id="IPR050154">
    <property type="entry name" value="UbiB_kinase"/>
</dbReference>
<evidence type="ECO:0000313" key="4">
    <source>
        <dbReference type="EMBL" id="MCM2466343.1"/>
    </source>
</evidence>
<name>A0ABD4TEN4_9EURY</name>
<sequence length="549" mass="61549">MVTRFQRYRQIADVLVKYGFGILVEEVIPGGERLRAFRKAPEEKRSVYERIRLAIEELGPTYIKFGQIMSTRRELLPPELIEELQVLQDRVAPVPFADIRPVIMKYCPNLEECFDIIEEEPVAAASLSQVHRAVTKDGHIVALKVQRPGIVDLIETDLLILQSLVTRMDSIFPDLRVYNLRGMVEEFSAQIRRELDFTQDGMNAERLKRNLQDVPCVKIPAIHWRISGPCLLAMDYIEGVRIDDVEAIRSLGLFPEEVADIGFSAYVKQIFSDGFFHGDPHPGNLLVTDLGEIAFLDYGIIGVIRPERRRVFVDLLLAMTRTDVAGVITALGKLDVHIGPADLDAVKDDLYVVLLDYREMKLERVNFAVAIRGLTDTLRRYHIRVPSALMLMMKVIVMVMDIGTRLDPSFNFDQQIRPYLIEIAAQQRLSPDNVTGAVRSLVDAAEGLLAIPGNVNETLKTLSEGTVTIELETRDLNEIVGVIDRTSDKIIVGLVVAAVVVGSSLILRVADLPVPGYVSVLATAGYVVAVLVGFYAVYRVLRYSRGLRR</sequence>
<comment type="caution">
    <text evidence="4">The sequence shown here is derived from an EMBL/GenBank/DDBJ whole genome shotgun (WGS) entry which is preliminary data.</text>
</comment>
<dbReference type="Proteomes" id="UP001523230">
    <property type="component" value="Unassembled WGS sequence"/>
</dbReference>
<keyword evidence="2" id="KW-0812">Transmembrane</keyword>
<evidence type="ECO:0000313" key="5">
    <source>
        <dbReference type="Proteomes" id="UP001523230"/>
    </source>
</evidence>
<evidence type="ECO:0000259" key="3">
    <source>
        <dbReference type="Pfam" id="PF03109"/>
    </source>
</evidence>
<gene>
    <name evidence="4" type="ORF">DIC75_08485</name>
</gene>
<feature type="transmembrane region" description="Helical" evidence="2">
    <location>
        <begin position="516"/>
        <end position="541"/>
    </location>
</feature>
<keyword evidence="4" id="KW-0830">Ubiquinone</keyword>
<dbReference type="PANTHER" id="PTHR10566:SF113">
    <property type="entry name" value="PROTEIN ACTIVITY OF BC1 COMPLEX KINASE 7, CHLOROPLASTIC"/>
    <property type="match status" value="1"/>
</dbReference>
<organism evidence="4 5">
    <name type="scientific">Methanoculleus oceani</name>
    <dbReference type="NCBI Taxonomy" id="2184756"/>
    <lineage>
        <taxon>Archaea</taxon>
        <taxon>Methanobacteriati</taxon>
        <taxon>Methanobacteriota</taxon>
        <taxon>Stenosarchaea group</taxon>
        <taxon>Methanomicrobia</taxon>
        <taxon>Methanomicrobiales</taxon>
        <taxon>Methanomicrobiaceae</taxon>
        <taxon>Methanoculleus</taxon>
    </lineage>
</organism>
<dbReference type="AlphaFoldDB" id="A0ABD4TEN4"/>
<dbReference type="SUPFAM" id="SSF56112">
    <property type="entry name" value="Protein kinase-like (PK-like)"/>
    <property type="match status" value="1"/>
</dbReference>
<dbReference type="InterPro" id="IPR011009">
    <property type="entry name" value="Kinase-like_dom_sf"/>
</dbReference>
<dbReference type="PANTHER" id="PTHR10566">
    <property type="entry name" value="CHAPERONE-ACTIVITY OF BC1 COMPLEX CABC1 -RELATED"/>
    <property type="match status" value="1"/>
</dbReference>
<dbReference type="InterPro" id="IPR004147">
    <property type="entry name" value="ABC1_dom"/>
</dbReference>
<feature type="domain" description="ABC1 atypical kinase-like" evidence="3">
    <location>
        <begin position="87"/>
        <end position="328"/>
    </location>
</feature>
<feature type="transmembrane region" description="Helical" evidence="2">
    <location>
        <begin position="490"/>
        <end position="510"/>
    </location>
</feature>
<reference evidence="4 5" key="1">
    <citation type="submission" date="2018-05" db="EMBL/GenBank/DDBJ databases">
        <title>Isolation and characterization of genus Methanoculleus species and their viruses from deep sea marine sediment offshore southwestern Taiwan.</title>
        <authorList>
            <person name="Wei W.-H."/>
            <person name="Chen W.-C."/>
            <person name="Lai M.-C."/>
            <person name="Chen S.-C."/>
        </authorList>
    </citation>
    <scope>NUCLEOTIDE SEQUENCE [LARGE SCALE GENOMIC DNA]</scope>
    <source>
        <strain evidence="4 5">CWC-02</strain>
    </source>
</reference>
<dbReference type="CDD" id="cd05121">
    <property type="entry name" value="ABC1_ADCK3-like"/>
    <property type="match status" value="1"/>
</dbReference>
<evidence type="ECO:0000256" key="1">
    <source>
        <dbReference type="ARBA" id="ARBA00009670"/>
    </source>
</evidence>
<dbReference type="Pfam" id="PF03109">
    <property type="entry name" value="ABC1"/>
    <property type="match status" value="1"/>
</dbReference>
<evidence type="ECO:0000256" key="2">
    <source>
        <dbReference type="SAM" id="Phobius"/>
    </source>
</evidence>
<proteinExistence type="inferred from homology"/>
<dbReference type="EMBL" id="QFDM01000002">
    <property type="protein sequence ID" value="MCM2466343.1"/>
    <property type="molecule type" value="Genomic_DNA"/>
</dbReference>
<dbReference type="RefSeq" id="WP_250987600.1">
    <property type="nucleotide sequence ID" value="NZ_QFDM01000002.1"/>
</dbReference>
<keyword evidence="2" id="KW-1133">Transmembrane helix</keyword>